<dbReference type="Pfam" id="PF02517">
    <property type="entry name" value="Rce1-like"/>
    <property type="match status" value="1"/>
</dbReference>
<dbReference type="GO" id="GO:0004175">
    <property type="term" value="F:endopeptidase activity"/>
    <property type="evidence" value="ECO:0007669"/>
    <property type="project" value="UniProtKB-ARBA"/>
</dbReference>
<feature type="transmembrane region" description="Helical" evidence="1">
    <location>
        <begin position="184"/>
        <end position="204"/>
    </location>
</feature>
<keyword evidence="5" id="KW-1185">Reference proteome</keyword>
<evidence type="ECO:0000256" key="2">
    <source>
        <dbReference type="SAM" id="SignalP"/>
    </source>
</evidence>
<organism evidence="4 5">
    <name type="scientific">Haloactinospora alba</name>
    <dbReference type="NCBI Taxonomy" id="405555"/>
    <lineage>
        <taxon>Bacteria</taxon>
        <taxon>Bacillati</taxon>
        <taxon>Actinomycetota</taxon>
        <taxon>Actinomycetes</taxon>
        <taxon>Streptosporangiales</taxon>
        <taxon>Nocardiopsidaceae</taxon>
        <taxon>Haloactinospora</taxon>
    </lineage>
</organism>
<evidence type="ECO:0000259" key="3">
    <source>
        <dbReference type="Pfam" id="PF02517"/>
    </source>
</evidence>
<keyword evidence="4" id="KW-0645">Protease</keyword>
<dbReference type="InterPro" id="IPR003675">
    <property type="entry name" value="Rce1/LyrA-like_dom"/>
</dbReference>
<feature type="transmembrane region" description="Helical" evidence="1">
    <location>
        <begin position="39"/>
        <end position="58"/>
    </location>
</feature>
<sequence length="301" mass="32662">MAYGWVFWASLLASVAMLATALFAHPALPSAVTWHQSPVAETVWLPAAVGMVLAWLTTRARQRRDLERRCQDALAGHPVGSELRWLLFFLACFAIGTVGLSLLFGQVVPDAPYVPTVRVVFLFVLPVVFVDQAGFTLTGEGTAMPALAMGVTEPWRWFGLLPTLVTIALVALPLRATPLPSPDLALLGALVAFVAISIPEEIFFRGMLQSRLEQLVGRWSGIVLTSLLFAATYAVTDGRNELAPLTGEGLVTDAVAALLTYGPLGLLYGYVWVCYRNIWLNVLLRGGMLTLVLAPALRLFE</sequence>
<feature type="domain" description="CAAX prenyl protease 2/Lysostaphin resistance protein A-like" evidence="3">
    <location>
        <begin position="185"/>
        <end position="286"/>
    </location>
</feature>
<evidence type="ECO:0000256" key="1">
    <source>
        <dbReference type="SAM" id="Phobius"/>
    </source>
</evidence>
<feature type="transmembrane region" description="Helical" evidence="1">
    <location>
        <begin position="116"/>
        <end position="135"/>
    </location>
</feature>
<reference evidence="4 5" key="1">
    <citation type="submission" date="2019-06" db="EMBL/GenBank/DDBJ databases">
        <title>Sequencing the genomes of 1000 actinobacteria strains.</title>
        <authorList>
            <person name="Klenk H.-P."/>
        </authorList>
    </citation>
    <scope>NUCLEOTIDE SEQUENCE [LARGE SCALE GENOMIC DNA]</scope>
    <source>
        <strain evidence="4 5">DSM 45015</strain>
    </source>
</reference>
<keyword evidence="2" id="KW-0732">Signal</keyword>
<feature type="transmembrane region" description="Helical" evidence="1">
    <location>
        <begin position="155"/>
        <end position="172"/>
    </location>
</feature>
<evidence type="ECO:0000313" key="4">
    <source>
        <dbReference type="EMBL" id="TQN27782.1"/>
    </source>
</evidence>
<keyword evidence="4" id="KW-0378">Hydrolase</keyword>
<accession>A0A543N7I7</accession>
<feature type="transmembrane region" description="Helical" evidence="1">
    <location>
        <begin position="282"/>
        <end position="300"/>
    </location>
</feature>
<keyword evidence="1" id="KW-0812">Transmembrane</keyword>
<gene>
    <name evidence="4" type="ORF">FHX37_4512</name>
</gene>
<dbReference type="GO" id="GO:0080120">
    <property type="term" value="P:CAAX-box protein maturation"/>
    <property type="evidence" value="ECO:0007669"/>
    <property type="project" value="UniProtKB-ARBA"/>
</dbReference>
<feature type="signal peptide" evidence="2">
    <location>
        <begin position="1"/>
        <end position="24"/>
    </location>
</feature>
<feature type="transmembrane region" description="Helical" evidence="1">
    <location>
        <begin position="216"/>
        <end position="235"/>
    </location>
</feature>
<comment type="caution">
    <text evidence="4">The sequence shown here is derived from an EMBL/GenBank/DDBJ whole genome shotgun (WGS) entry which is preliminary data.</text>
</comment>
<proteinExistence type="predicted"/>
<protein>
    <submittedName>
        <fullName evidence="4">CAAX prenyl protease-like protein</fullName>
    </submittedName>
</protein>
<keyword evidence="1" id="KW-1133">Transmembrane helix</keyword>
<name>A0A543N7I7_9ACTN</name>
<dbReference type="GO" id="GO:0006508">
    <property type="term" value="P:proteolysis"/>
    <property type="evidence" value="ECO:0007669"/>
    <property type="project" value="UniProtKB-KW"/>
</dbReference>
<feature type="transmembrane region" description="Helical" evidence="1">
    <location>
        <begin position="85"/>
        <end position="104"/>
    </location>
</feature>
<dbReference type="RefSeq" id="WP_246062512.1">
    <property type="nucleotide sequence ID" value="NZ_VFQC01000003.1"/>
</dbReference>
<dbReference type="Proteomes" id="UP000317422">
    <property type="component" value="Unassembled WGS sequence"/>
</dbReference>
<keyword evidence="1" id="KW-0472">Membrane</keyword>
<evidence type="ECO:0000313" key="5">
    <source>
        <dbReference type="Proteomes" id="UP000317422"/>
    </source>
</evidence>
<dbReference type="EMBL" id="VFQC01000003">
    <property type="protein sequence ID" value="TQN27782.1"/>
    <property type="molecule type" value="Genomic_DNA"/>
</dbReference>
<dbReference type="AlphaFoldDB" id="A0A543N7I7"/>
<feature type="transmembrane region" description="Helical" evidence="1">
    <location>
        <begin position="255"/>
        <end position="275"/>
    </location>
</feature>
<feature type="chain" id="PRO_5022001338" evidence="2">
    <location>
        <begin position="25"/>
        <end position="301"/>
    </location>
</feature>